<reference evidence="2" key="1">
    <citation type="submission" date="2024-03" db="EMBL/GenBank/DDBJ databases">
        <title>WGS assembly of Saponaria officinalis var. Norfolk2.</title>
        <authorList>
            <person name="Jenkins J."/>
            <person name="Shu S."/>
            <person name="Grimwood J."/>
            <person name="Barry K."/>
            <person name="Goodstein D."/>
            <person name="Schmutz J."/>
            <person name="Leebens-Mack J."/>
            <person name="Osbourn A."/>
        </authorList>
    </citation>
    <scope>NUCLEOTIDE SEQUENCE [LARGE SCALE GENOMIC DNA]</scope>
    <source>
        <strain evidence="2">JIC</strain>
    </source>
</reference>
<feature type="region of interest" description="Disordered" evidence="1">
    <location>
        <begin position="35"/>
        <end position="54"/>
    </location>
</feature>
<evidence type="ECO:0000256" key="1">
    <source>
        <dbReference type="SAM" id="MobiDB-lite"/>
    </source>
</evidence>
<evidence type="ECO:0000313" key="2">
    <source>
        <dbReference type="EMBL" id="KAK9751206.1"/>
    </source>
</evidence>
<proteinExistence type="predicted"/>
<comment type="caution">
    <text evidence="2">The sequence shown here is derived from an EMBL/GenBank/DDBJ whole genome shotgun (WGS) entry which is preliminary data.</text>
</comment>
<keyword evidence="3" id="KW-1185">Reference proteome</keyword>
<name>A0AAW1MY04_SAPOF</name>
<dbReference type="Gene3D" id="3.10.20.90">
    <property type="entry name" value="Phosphatidylinositol 3-kinase Catalytic Subunit, Chain A, domain 1"/>
    <property type="match status" value="1"/>
</dbReference>
<organism evidence="2 3">
    <name type="scientific">Saponaria officinalis</name>
    <name type="common">Common soapwort</name>
    <name type="synonym">Lychnis saponaria</name>
    <dbReference type="NCBI Taxonomy" id="3572"/>
    <lineage>
        <taxon>Eukaryota</taxon>
        <taxon>Viridiplantae</taxon>
        <taxon>Streptophyta</taxon>
        <taxon>Embryophyta</taxon>
        <taxon>Tracheophyta</taxon>
        <taxon>Spermatophyta</taxon>
        <taxon>Magnoliopsida</taxon>
        <taxon>eudicotyledons</taxon>
        <taxon>Gunneridae</taxon>
        <taxon>Pentapetalae</taxon>
        <taxon>Caryophyllales</taxon>
        <taxon>Caryophyllaceae</taxon>
        <taxon>Caryophylleae</taxon>
        <taxon>Saponaria</taxon>
    </lineage>
</organism>
<dbReference type="EMBL" id="JBDFQZ010000002">
    <property type="protein sequence ID" value="KAK9751206.1"/>
    <property type="molecule type" value="Genomic_DNA"/>
</dbReference>
<dbReference type="Proteomes" id="UP001443914">
    <property type="component" value="Unassembled WGS sequence"/>
</dbReference>
<gene>
    <name evidence="2" type="ORF">RND81_02G250000</name>
</gene>
<sequence>MVPSEKQLSAGEKPKKVMNNKCGSDELEEVITRWSNTSSTHDESSTTSSYTATTTTTTTTASWLQLGLPIPTAHPHNQGLMLDLNLAVAAAVAVAAPLNFMTTPTPPPPTSSFEFKLLSPPPSSSRRPQLASLWFTLLPCLHQSIQPSTPRLSKSFIRIKDQRLRVRLVMKYVANKLGLDCESRVEIRCRGQVVEPHLTMQQVRDHIWSPKQQGLTLLPNSSSSASHHLMLLHYTTYLP</sequence>
<dbReference type="PANTHER" id="PTHR47290">
    <property type="entry name" value="RING FINGER PROTEIN"/>
    <property type="match status" value="1"/>
</dbReference>
<feature type="region of interest" description="Disordered" evidence="1">
    <location>
        <begin position="1"/>
        <end position="24"/>
    </location>
</feature>
<protein>
    <submittedName>
        <fullName evidence="2">Uncharacterized protein</fullName>
    </submittedName>
</protein>
<dbReference type="InterPro" id="IPR044171">
    <property type="entry name" value="LAX2-like"/>
</dbReference>
<dbReference type="AlphaFoldDB" id="A0AAW1MY04"/>
<dbReference type="PANTHER" id="PTHR47290:SF4">
    <property type="entry name" value="RING FINGER PROTEIN"/>
    <property type="match status" value="1"/>
</dbReference>
<accession>A0AAW1MY04</accession>
<evidence type="ECO:0000313" key="3">
    <source>
        <dbReference type="Proteomes" id="UP001443914"/>
    </source>
</evidence>